<dbReference type="EC" id="3.5.1.28" evidence="5"/>
<evidence type="ECO:0000313" key="6">
    <source>
        <dbReference type="Proteomes" id="UP001610063"/>
    </source>
</evidence>
<keyword evidence="2" id="KW-0732">Signal</keyword>
<dbReference type="InterPro" id="IPR002502">
    <property type="entry name" value="Amidase_domain"/>
</dbReference>
<feature type="signal peptide" evidence="2">
    <location>
        <begin position="1"/>
        <end position="20"/>
    </location>
</feature>
<dbReference type="GO" id="GO:0008745">
    <property type="term" value="F:N-acetylmuramoyl-L-alanine amidase activity"/>
    <property type="evidence" value="ECO:0007669"/>
    <property type="project" value="UniProtKB-EC"/>
</dbReference>
<dbReference type="Gene3D" id="3.40.80.10">
    <property type="entry name" value="Peptidoglycan recognition protein-like"/>
    <property type="match status" value="1"/>
</dbReference>
<dbReference type="SMART" id="SM00644">
    <property type="entry name" value="Ami_2"/>
    <property type="match status" value="1"/>
</dbReference>
<name>A0ABW7N724_9BACT</name>
<comment type="similarity">
    <text evidence="1">Belongs to the N-acetylmuramoyl-L-alanine amidase 2 family.</text>
</comment>
<evidence type="ECO:0000256" key="2">
    <source>
        <dbReference type="SAM" id="SignalP"/>
    </source>
</evidence>
<evidence type="ECO:0000259" key="4">
    <source>
        <dbReference type="SMART" id="SM00701"/>
    </source>
</evidence>
<evidence type="ECO:0000259" key="3">
    <source>
        <dbReference type="SMART" id="SM00644"/>
    </source>
</evidence>
<keyword evidence="5" id="KW-0378">Hydrolase</keyword>
<accession>A0ABW7N724</accession>
<dbReference type="InterPro" id="IPR035986">
    <property type="entry name" value="PKD_dom_sf"/>
</dbReference>
<dbReference type="SMART" id="SM00701">
    <property type="entry name" value="PGRP"/>
    <property type="match status" value="1"/>
</dbReference>
<organism evidence="5 6">
    <name type="scientific">Marinoscillum luteum</name>
    <dbReference type="NCBI Taxonomy" id="861051"/>
    <lineage>
        <taxon>Bacteria</taxon>
        <taxon>Pseudomonadati</taxon>
        <taxon>Bacteroidota</taxon>
        <taxon>Cytophagia</taxon>
        <taxon>Cytophagales</taxon>
        <taxon>Reichenbachiellaceae</taxon>
        <taxon>Marinoscillum</taxon>
    </lineage>
</organism>
<dbReference type="SUPFAM" id="SSF49299">
    <property type="entry name" value="PKD domain"/>
    <property type="match status" value="1"/>
</dbReference>
<dbReference type="Gene3D" id="2.60.40.10">
    <property type="entry name" value="Immunoglobulins"/>
    <property type="match status" value="1"/>
</dbReference>
<dbReference type="InterPro" id="IPR006619">
    <property type="entry name" value="PGRP_domain_met/bac"/>
</dbReference>
<proteinExistence type="inferred from homology"/>
<dbReference type="InterPro" id="IPR026444">
    <property type="entry name" value="Secre_tail"/>
</dbReference>
<feature type="chain" id="PRO_5045144835" evidence="2">
    <location>
        <begin position="21"/>
        <end position="474"/>
    </location>
</feature>
<protein>
    <submittedName>
        <fullName evidence="5">N-acetylmuramoyl-L-alanine amidase</fullName>
        <ecNumber evidence="5">3.5.1.28</ecNumber>
    </submittedName>
</protein>
<sequence>MHRKHAILLLIFFQYFSLLAQKQPPSQRLGAFRYTQEDRKILSGQPTTALVLKSPHFQGQSVKIEVNGTAMAIPLDPDAPAYTYFLSLPEPIEVTNVDADPDWSVFLINSGNAPATSSGKLRADQEECDFSVDPILQEEWRNGLDAPSYSRSFTDVEHVIIHHAAGSNTNTNYTQVVRDIYIYHTEVNGWSDIGYNYLVAQNGALYAGRDPAGGEQDNVLGAHFCGSNSQTMGICLLGNYETALPTDATWATLQQLAAFKLQKENLDALGSSAHPLGQVGNIGGHRDGCSTLCPGGNVYDQLSALRSEVDGLLSSCEVALDFELSELTLEAGESLTVSNTSHGYDHYTWLFEGGNPSTADWPNGGEVQYNYGGIFDITLIGHQGASADTLSFQDAIRVLAEPRIFPNPAKSMTTLNVATDGSIMALEIIGIQGKTHFATNEVEGGITLPYLTSGVYVVRIHTDGRWVSQMLLIQ</sequence>
<comment type="caution">
    <text evidence="5">The sequence shown here is derived from an EMBL/GenBank/DDBJ whole genome shotgun (WGS) entry which is preliminary data.</text>
</comment>
<dbReference type="InterPro" id="IPR015510">
    <property type="entry name" value="PGRP"/>
</dbReference>
<dbReference type="CDD" id="cd06583">
    <property type="entry name" value="PGRP"/>
    <property type="match status" value="1"/>
</dbReference>
<dbReference type="RefSeq" id="WP_395416839.1">
    <property type="nucleotide sequence ID" value="NZ_JBIPKE010000014.1"/>
</dbReference>
<feature type="domain" description="N-acetylmuramoyl-L-alanine amidase" evidence="3">
    <location>
        <begin position="144"/>
        <end position="295"/>
    </location>
</feature>
<dbReference type="NCBIfam" id="TIGR04183">
    <property type="entry name" value="Por_Secre_tail"/>
    <property type="match status" value="1"/>
</dbReference>
<dbReference type="Pfam" id="PF01510">
    <property type="entry name" value="Amidase_2"/>
    <property type="match status" value="1"/>
</dbReference>
<gene>
    <name evidence="5" type="ORF">ACHKAR_07515</name>
</gene>
<dbReference type="PANTHER" id="PTHR11022:SF41">
    <property type="entry name" value="PEPTIDOGLYCAN-RECOGNITION PROTEIN LC-RELATED"/>
    <property type="match status" value="1"/>
</dbReference>
<evidence type="ECO:0000256" key="1">
    <source>
        <dbReference type="ARBA" id="ARBA00007553"/>
    </source>
</evidence>
<evidence type="ECO:0000313" key="5">
    <source>
        <dbReference type="EMBL" id="MFH6983279.1"/>
    </source>
</evidence>
<dbReference type="Proteomes" id="UP001610063">
    <property type="component" value="Unassembled WGS sequence"/>
</dbReference>
<dbReference type="SUPFAM" id="SSF55846">
    <property type="entry name" value="N-acetylmuramoyl-L-alanine amidase-like"/>
    <property type="match status" value="1"/>
</dbReference>
<feature type="domain" description="Peptidoglycan recognition protein family" evidence="4">
    <location>
        <begin position="132"/>
        <end position="280"/>
    </location>
</feature>
<dbReference type="InterPro" id="IPR036505">
    <property type="entry name" value="Amidase/PGRP_sf"/>
</dbReference>
<dbReference type="InterPro" id="IPR013783">
    <property type="entry name" value="Ig-like_fold"/>
</dbReference>
<reference evidence="5 6" key="1">
    <citation type="journal article" date="2013" name="Int. J. Syst. Evol. Microbiol.">
        <title>Marinoscillum luteum sp. nov., isolated from marine sediment.</title>
        <authorList>
            <person name="Cha I.T."/>
            <person name="Park S.J."/>
            <person name="Kim S.J."/>
            <person name="Kim J.G."/>
            <person name="Jung M.Y."/>
            <person name="Shin K.S."/>
            <person name="Kwon K.K."/>
            <person name="Yang S.H."/>
            <person name="Seo Y.S."/>
            <person name="Rhee S.K."/>
        </authorList>
    </citation>
    <scope>NUCLEOTIDE SEQUENCE [LARGE SCALE GENOMIC DNA]</scope>
    <source>
        <strain evidence="5 6">KCTC 23939</strain>
    </source>
</reference>
<dbReference type="EMBL" id="JBIPKE010000014">
    <property type="protein sequence ID" value="MFH6983279.1"/>
    <property type="molecule type" value="Genomic_DNA"/>
</dbReference>
<dbReference type="PANTHER" id="PTHR11022">
    <property type="entry name" value="PEPTIDOGLYCAN RECOGNITION PROTEIN"/>
    <property type="match status" value="1"/>
</dbReference>
<keyword evidence="6" id="KW-1185">Reference proteome</keyword>